<gene>
    <name evidence="6" type="ORF">GCM10008939_11260</name>
</gene>
<dbReference type="InterPro" id="IPR014757">
    <property type="entry name" value="Tscrpt_reg_IclR_C"/>
</dbReference>
<dbReference type="SUPFAM" id="SSF55781">
    <property type="entry name" value="GAF domain-like"/>
    <property type="match status" value="1"/>
</dbReference>
<dbReference type="PROSITE" id="PS51078">
    <property type="entry name" value="ICLR_ED"/>
    <property type="match status" value="1"/>
</dbReference>
<evidence type="ECO:0000256" key="2">
    <source>
        <dbReference type="ARBA" id="ARBA00023125"/>
    </source>
</evidence>
<evidence type="ECO:0000256" key="1">
    <source>
        <dbReference type="ARBA" id="ARBA00023015"/>
    </source>
</evidence>
<dbReference type="PROSITE" id="PS51077">
    <property type="entry name" value="HTH_ICLR"/>
    <property type="match status" value="1"/>
</dbReference>
<comment type="caution">
    <text evidence="6">The sequence shown here is derived from an EMBL/GenBank/DDBJ whole genome shotgun (WGS) entry which is preliminary data.</text>
</comment>
<dbReference type="PANTHER" id="PTHR30136">
    <property type="entry name" value="HELIX-TURN-HELIX TRANSCRIPTIONAL REGULATOR, ICLR FAMILY"/>
    <property type="match status" value="1"/>
</dbReference>
<dbReference type="InterPro" id="IPR050707">
    <property type="entry name" value="HTH_MetabolicPath_Reg"/>
</dbReference>
<dbReference type="SMART" id="SM00346">
    <property type="entry name" value="HTH_ICLR"/>
    <property type="match status" value="1"/>
</dbReference>
<organism evidence="6 7">
    <name type="scientific">Deinococcus aquiradiocola</name>
    <dbReference type="NCBI Taxonomy" id="393059"/>
    <lineage>
        <taxon>Bacteria</taxon>
        <taxon>Thermotogati</taxon>
        <taxon>Deinococcota</taxon>
        <taxon>Deinococci</taxon>
        <taxon>Deinococcales</taxon>
        <taxon>Deinococcaceae</taxon>
        <taxon>Deinococcus</taxon>
    </lineage>
</organism>
<dbReference type="GO" id="GO:0003677">
    <property type="term" value="F:DNA binding"/>
    <property type="evidence" value="ECO:0007669"/>
    <property type="project" value="UniProtKB-KW"/>
</dbReference>
<evidence type="ECO:0000259" key="4">
    <source>
        <dbReference type="PROSITE" id="PS51077"/>
    </source>
</evidence>
<protein>
    <submittedName>
        <fullName evidence="6">IclR family transcriptional regulator</fullName>
    </submittedName>
</protein>
<reference evidence="6" key="2">
    <citation type="submission" date="2020-09" db="EMBL/GenBank/DDBJ databases">
        <authorList>
            <person name="Sun Q."/>
            <person name="Ohkuma M."/>
        </authorList>
    </citation>
    <scope>NUCLEOTIDE SEQUENCE</scope>
    <source>
        <strain evidence="6">JCM 14371</strain>
    </source>
</reference>
<evidence type="ECO:0000313" key="6">
    <source>
        <dbReference type="EMBL" id="GGJ68580.1"/>
    </source>
</evidence>
<dbReference type="FunFam" id="1.10.10.10:FF:000056">
    <property type="entry name" value="IclR family transcriptional regulator"/>
    <property type="match status" value="1"/>
</dbReference>
<feature type="domain" description="HTH iclR-type" evidence="4">
    <location>
        <begin position="2"/>
        <end position="63"/>
    </location>
</feature>
<sequence>MLSTLEKAGRVLRLFTAENPEWGVSQVARALNVSKGSAHDALATLTETGLVHRMVTGRYRLGFMIVSLHAVLMAQTPWRHVAQDEMEQLAARVQQTVTLSAFDGGNAICVAVTGTGPRAPHDTVGAHLPAYAAAAGKAMLAYRSAEQVQRVCGAGLSPFTPTTLTSADALTAELARTRRAGYAVEDEELLPGRGALAAPFRNANGEVIAAVTVSAPTAACRAAQDRWVPDLLACVKAISDRLGHQPGEGKDRLHWHLIDGEERLMRPPGLRREP</sequence>
<dbReference type="GO" id="GO:0003700">
    <property type="term" value="F:DNA-binding transcription factor activity"/>
    <property type="evidence" value="ECO:0007669"/>
    <property type="project" value="TreeGrafter"/>
</dbReference>
<dbReference type="Proteomes" id="UP000635726">
    <property type="component" value="Unassembled WGS sequence"/>
</dbReference>
<dbReference type="Pfam" id="PF09339">
    <property type="entry name" value="HTH_IclR"/>
    <property type="match status" value="1"/>
</dbReference>
<dbReference type="PANTHER" id="PTHR30136:SF2">
    <property type="entry name" value="TRANSCRIPTIONAL REGULATOR ICLR"/>
    <property type="match status" value="1"/>
</dbReference>
<keyword evidence="3" id="KW-0804">Transcription</keyword>
<dbReference type="SUPFAM" id="SSF46785">
    <property type="entry name" value="Winged helix' DNA-binding domain"/>
    <property type="match status" value="1"/>
</dbReference>
<dbReference type="GO" id="GO:0045892">
    <property type="term" value="P:negative regulation of DNA-templated transcription"/>
    <property type="evidence" value="ECO:0007669"/>
    <property type="project" value="TreeGrafter"/>
</dbReference>
<evidence type="ECO:0000313" key="7">
    <source>
        <dbReference type="Proteomes" id="UP000635726"/>
    </source>
</evidence>
<keyword evidence="2" id="KW-0238">DNA-binding</keyword>
<dbReference type="RefSeq" id="WP_188961274.1">
    <property type="nucleotide sequence ID" value="NZ_BMOE01000002.1"/>
</dbReference>
<dbReference type="InterPro" id="IPR036390">
    <property type="entry name" value="WH_DNA-bd_sf"/>
</dbReference>
<dbReference type="Gene3D" id="1.10.10.10">
    <property type="entry name" value="Winged helix-like DNA-binding domain superfamily/Winged helix DNA-binding domain"/>
    <property type="match status" value="1"/>
</dbReference>
<dbReference type="AlphaFoldDB" id="A0A917UMC5"/>
<dbReference type="InterPro" id="IPR036388">
    <property type="entry name" value="WH-like_DNA-bd_sf"/>
</dbReference>
<dbReference type="InterPro" id="IPR029016">
    <property type="entry name" value="GAF-like_dom_sf"/>
</dbReference>
<dbReference type="InterPro" id="IPR005471">
    <property type="entry name" value="Tscrpt_reg_IclR_N"/>
</dbReference>
<name>A0A917UMC5_9DEIO</name>
<accession>A0A917UMC5</accession>
<keyword evidence="1" id="KW-0805">Transcription regulation</keyword>
<dbReference type="EMBL" id="BMOE01000002">
    <property type="protein sequence ID" value="GGJ68580.1"/>
    <property type="molecule type" value="Genomic_DNA"/>
</dbReference>
<keyword evidence="7" id="KW-1185">Reference proteome</keyword>
<reference evidence="6" key="1">
    <citation type="journal article" date="2014" name="Int. J. Syst. Evol. Microbiol.">
        <title>Complete genome sequence of Corynebacterium casei LMG S-19264T (=DSM 44701T), isolated from a smear-ripened cheese.</title>
        <authorList>
            <consortium name="US DOE Joint Genome Institute (JGI-PGF)"/>
            <person name="Walter F."/>
            <person name="Albersmeier A."/>
            <person name="Kalinowski J."/>
            <person name="Ruckert C."/>
        </authorList>
    </citation>
    <scope>NUCLEOTIDE SEQUENCE</scope>
    <source>
        <strain evidence="6">JCM 14371</strain>
    </source>
</reference>
<feature type="domain" description="IclR-ED" evidence="5">
    <location>
        <begin position="64"/>
        <end position="244"/>
    </location>
</feature>
<evidence type="ECO:0000256" key="3">
    <source>
        <dbReference type="ARBA" id="ARBA00023163"/>
    </source>
</evidence>
<proteinExistence type="predicted"/>
<dbReference type="Gene3D" id="3.30.450.40">
    <property type="match status" value="1"/>
</dbReference>
<evidence type="ECO:0000259" key="5">
    <source>
        <dbReference type="PROSITE" id="PS51078"/>
    </source>
</evidence>
<dbReference type="Pfam" id="PF01614">
    <property type="entry name" value="IclR_C"/>
    <property type="match status" value="1"/>
</dbReference>